<accession>A0ABQ1JDL5</accession>
<keyword evidence="2" id="KW-1185">Reference proteome</keyword>
<proteinExistence type="predicted"/>
<evidence type="ECO:0000313" key="1">
    <source>
        <dbReference type="EMBL" id="GGB63828.1"/>
    </source>
</evidence>
<organism evidence="1 2">
    <name type="scientific">Tistrella bauzanensis</name>
    <dbReference type="NCBI Taxonomy" id="657419"/>
    <lineage>
        <taxon>Bacteria</taxon>
        <taxon>Pseudomonadati</taxon>
        <taxon>Pseudomonadota</taxon>
        <taxon>Alphaproteobacteria</taxon>
        <taxon>Geminicoccales</taxon>
        <taxon>Geminicoccaceae</taxon>
        <taxon>Tistrella</taxon>
    </lineage>
</organism>
<gene>
    <name evidence="1" type="ORF">GCM10011505_50470</name>
</gene>
<dbReference type="Proteomes" id="UP000603352">
    <property type="component" value="Unassembled WGS sequence"/>
</dbReference>
<comment type="caution">
    <text evidence="1">The sequence shown here is derived from an EMBL/GenBank/DDBJ whole genome shotgun (WGS) entry which is preliminary data.</text>
</comment>
<reference evidence="2" key="1">
    <citation type="journal article" date="2019" name="Int. J. Syst. Evol. Microbiol.">
        <title>The Global Catalogue of Microorganisms (GCM) 10K type strain sequencing project: providing services to taxonomists for standard genome sequencing and annotation.</title>
        <authorList>
            <consortium name="The Broad Institute Genomics Platform"/>
            <consortium name="The Broad Institute Genome Sequencing Center for Infectious Disease"/>
            <person name="Wu L."/>
            <person name="Ma J."/>
        </authorList>
    </citation>
    <scope>NUCLEOTIDE SEQUENCE [LARGE SCALE GENOMIC DNA]</scope>
    <source>
        <strain evidence="2">CGMCC 1.10188</strain>
    </source>
</reference>
<dbReference type="EMBL" id="BMDZ01000152">
    <property type="protein sequence ID" value="GGB63828.1"/>
    <property type="molecule type" value="Genomic_DNA"/>
</dbReference>
<protein>
    <submittedName>
        <fullName evidence="1">Uncharacterized protein</fullName>
    </submittedName>
</protein>
<evidence type="ECO:0000313" key="2">
    <source>
        <dbReference type="Proteomes" id="UP000603352"/>
    </source>
</evidence>
<dbReference type="RefSeq" id="WP_188583237.1">
    <property type="nucleotide sequence ID" value="NZ_BMDZ01000152.1"/>
</dbReference>
<name>A0ABQ1JDL5_9PROT</name>
<sequence length="117" mass="12866">MIVLLCGSNKSTQARDIEQARFLAEQWTDCVMTTEIFCRYDQACDIKVEEDIAAYMDAVMDDGGDDPAYVARALGVVARARTMSQRTCGGRAGRGQRLENVEPIGRFAKPLASGAWI</sequence>